<protein>
    <submittedName>
        <fullName evidence="2">Transposase</fullName>
    </submittedName>
</protein>
<evidence type="ECO:0000259" key="1">
    <source>
        <dbReference type="Pfam" id="PF22483"/>
    </source>
</evidence>
<evidence type="ECO:0000313" key="2">
    <source>
        <dbReference type="EMBL" id="EFK97257.1"/>
    </source>
</evidence>
<comment type="caution">
    <text evidence="2">The sequence shown here is derived from an EMBL/GenBank/DDBJ whole genome shotgun (WGS) entry which is preliminary data.</text>
</comment>
<organism evidence="2">
    <name type="scientific">sediment metagenome</name>
    <dbReference type="NCBI Taxonomy" id="749907"/>
    <lineage>
        <taxon>unclassified sequences</taxon>
        <taxon>metagenomes</taxon>
        <taxon>ecological metagenomes</taxon>
    </lineage>
</organism>
<feature type="domain" description="Transposase for insertion sequence element IS21-like C-terminal" evidence="1">
    <location>
        <begin position="55"/>
        <end position="117"/>
    </location>
</feature>
<sequence length="218" mass="24493">FRARRFSDAQGDLARQLLEWLVEVNNERPCRATGVVPRERLALELERMRPVAIPPAAYGLRFPVQVGATALVDFEGIRYAMPAGACGIPATLHLYPDRVRIVTAGGRFEATHPRFPRVGKTSYLPGQRADQLAAVAGARKRLYFMRERILELGPVGESYLTELIHARPRTWKGDVERLFALLEELGEPPFLRLLQRALFQRLYGAEYVVGLAAREVAS</sequence>
<name>D9PGQ5_9ZZZZ</name>
<dbReference type="EMBL" id="ADZX01000291">
    <property type="protein sequence ID" value="EFK97257.1"/>
    <property type="molecule type" value="Genomic_DNA"/>
</dbReference>
<reference evidence="2" key="1">
    <citation type="submission" date="2010-07" db="EMBL/GenBank/DDBJ databases">
        <authorList>
            <consortium name="CONSOLIDER consortium CSD2007-00005"/>
            <person name="Guazzaroni M.-E."/>
            <person name="Richter M."/>
            <person name="Garcia-Salamanca A."/>
            <person name="Yarza P."/>
            <person name="Ferrer M."/>
        </authorList>
    </citation>
    <scope>NUCLEOTIDE SEQUENCE</scope>
</reference>
<reference evidence="2" key="2">
    <citation type="journal article" date="2011" name="Microb. Ecol.">
        <title>Taxonomic and Functional Metagenomic Profiling of the Microbial Community in the Anoxic Sediment of a Sub-saline Shallow Lake (Laguna de Carrizo, Central Spain).</title>
        <authorList>
            <person name="Ferrer M."/>
            <person name="Guazzaroni M.E."/>
            <person name="Richter M."/>
            <person name="Garcia-Salamanca A."/>
            <person name="Yarza P."/>
            <person name="Suarez-Suarez A."/>
            <person name="Solano J."/>
            <person name="Alcaide M."/>
            <person name="van Dillewijn P."/>
            <person name="Molina-Henares M.A."/>
            <person name="Lopez-Cortes N."/>
            <person name="Al-Ramahi Y."/>
            <person name="Guerrero C."/>
            <person name="Acosta A."/>
            <person name="de Eugenio L.I."/>
            <person name="Martinez V."/>
            <person name="Marques S."/>
            <person name="Rojo F."/>
            <person name="Santero E."/>
            <person name="Genilloud O."/>
            <person name="Perez-Perez J."/>
            <person name="Rossello-Mora R."/>
            <person name="Ramos J.L."/>
        </authorList>
    </citation>
    <scope>NUCLEOTIDE SEQUENCE</scope>
</reference>
<dbReference type="InterPro" id="IPR054353">
    <property type="entry name" value="IstA-like_C"/>
</dbReference>
<gene>
    <name evidence="2" type="ORF">LDC_0702</name>
</gene>
<feature type="non-terminal residue" evidence="2">
    <location>
        <position position="1"/>
    </location>
</feature>
<dbReference type="AlphaFoldDB" id="D9PGQ5"/>
<dbReference type="Pfam" id="PF22483">
    <property type="entry name" value="Mu-transpos_C_2"/>
    <property type="match status" value="1"/>
</dbReference>
<proteinExistence type="predicted"/>
<accession>D9PGQ5</accession>